<reference evidence="1 2" key="1">
    <citation type="submission" date="2019-02" db="EMBL/GenBank/DDBJ databases">
        <title>Deep-cultivation of Planctomycetes and their phenomic and genomic characterization uncovers novel biology.</title>
        <authorList>
            <person name="Wiegand S."/>
            <person name="Jogler M."/>
            <person name="Boedeker C."/>
            <person name="Pinto D."/>
            <person name="Vollmers J."/>
            <person name="Rivas-Marin E."/>
            <person name="Kohn T."/>
            <person name="Peeters S.H."/>
            <person name="Heuer A."/>
            <person name="Rast P."/>
            <person name="Oberbeckmann S."/>
            <person name="Bunk B."/>
            <person name="Jeske O."/>
            <person name="Meyerdierks A."/>
            <person name="Storesund J.E."/>
            <person name="Kallscheuer N."/>
            <person name="Luecker S."/>
            <person name="Lage O.M."/>
            <person name="Pohl T."/>
            <person name="Merkel B.J."/>
            <person name="Hornburger P."/>
            <person name="Mueller R.-W."/>
            <person name="Bruemmer F."/>
            <person name="Labrenz M."/>
            <person name="Spormann A.M."/>
            <person name="Op den Camp H."/>
            <person name="Overmann J."/>
            <person name="Amann R."/>
            <person name="Jetten M.S.M."/>
            <person name="Mascher T."/>
            <person name="Medema M.H."/>
            <person name="Devos D.P."/>
            <person name="Kaster A.-K."/>
            <person name="Ovreas L."/>
            <person name="Rohde M."/>
            <person name="Galperin M.Y."/>
            <person name="Jogler C."/>
        </authorList>
    </citation>
    <scope>NUCLEOTIDE SEQUENCE [LARGE SCALE GENOMIC DNA]</scope>
    <source>
        <strain evidence="1 2">Pan44</strain>
    </source>
</reference>
<dbReference type="PANTHER" id="PTHR38031">
    <property type="entry name" value="SULFUR CARRIER PROTEIN SLR0821-RELATED"/>
    <property type="match status" value="1"/>
</dbReference>
<evidence type="ECO:0008006" key="3">
    <source>
        <dbReference type="Google" id="ProtNLM"/>
    </source>
</evidence>
<dbReference type="Pfam" id="PF02597">
    <property type="entry name" value="ThiS"/>
    <property type="match status" value="1"/>
</dbReference>
<sequence>MPRVFFTAHLRRHVKCDTVDVDAPTVRAALETVFESEPNLRSYVLDDRGAVRQHVMIFVNDRPLGDREAQSDAVEPKSEIHLLQALSGG</sequence>
<gene>
    <name evidence="1" type="ORF">Pan44_06360</name>
</gene>
<keyword evidence="2" id="KW-1185">Reference proteome</keyword>
<protein>
    <recommendedName>
        <fullName evidence="3">ThiS family protein</fullName>
    </recommendedName>
</protein>
<dbReference type="InterPro" id="IPR052045">
    <property type="entry name" value="Sulfur_Carrier/Prot_Modifier"/>
</dbReference>
<dbReference type="OrthoDB" id="9156098at2"/>
<dbReference type="EMBL" id="CP036271">
    <property type="protein sequence ID" value="QDT52624.1"/>
    <property type="molecule type" value="Genomic_DNA"/>
</dbReference>
<dbReference type="SUPFAM" id="SSF54285">
    <property type="entry name" value="MoaD/ThiS"/>
    <property type="match status" value="1"/>
</dbReference>
<dbReference type="CDD" id="cd17040">
    <property type="entry name" value="Ubl_MoaD_like"/>
    <property type="match status" value="1"/>
</dbReference>
<dbReference type="InterPro" id="IPR012675">
    <property type="entry name" value="Beta-grasp_dom_sf"/>
</dbReference>
<dbReference type="Proteomes" id="UP000315700">
    <property type="component" value="Chromosome"/>
</dbReference>
<dbReference type="InParanoid" id="A0A517S918"/>
<evidence type="ECO:0000313" key="2">
    <source>
        <dbReference type="Proteomes" id="UP000315700"/>
    </source>
</evidence>
<dbReference type="AlphaFoldDB" id="A0A517S918"/>
<dbReference type="RefSeq" id="WP_145027136.1">
    <property type="nucleotide sequence ID" value="NZ_CP036271.1"/>
</dbReference>
<evidence type="ECO:0000313" key="1">
    <source>
        <dbReference type="EMBL" id="QDT52624.1"/>
    </source>
</evidence>
<dbReference type="InterPro" id="IPR016155">
    <property type="entry name" value="Mopterin_synth/thiamin_S_b"/>
</dbReference>
<dbReference type="PANTHER" id="PTHR38031:SF1">
    <property type="entry name" value="SULFUR CARRIER PROTEIN CYSO"/>
    <property type="match status" value="1"/>
</dbReference>
<name>A0A517S918_9PLAN</name>
<organism evidence="1 2">
    <name type="scientific">Caulifigura coniformis</name>
    <dbReference type="NCBI Taxonomy" id="2527983"/>
    <lineage>
        <taxon>Bacteria</taxon>
        <taxon>Pseudomonadati</taxon>
        <taxon>Planctomycetota</taxon>
        <taxon>Planctomycetia</taxon>
        <taxon>Planctomycetales</taxon>
        <taxon>Planctomycetaceae</taxon>
        <taxon>Caulifigura</taxon>
    </lineage>
</organism>
<proteinExistence type="predicted"/>
<dbReference type="KEGG" id="ccos:Pan44_06360"/>
<accession>A0A517S918</accession>
<dbReference type="Gene3D" id="3.10.20.30">
    <property type="match status" value="1"/>
</dbReference>
<dbReference type="InterPro" id="IPR003749">
    <property type="entry name" value="ThiS/MoaD-like"/>
</dbReference>